<reference evidence="4 11" key="4">
    <citation type="submission" date="2019-10" db="EMBL/GenBank/DDBJ databases">
        <title>Roseburia spp. ameliorate alcoholic fatty liver via restoration of gut barrier function.</title>
        <authorList>
            <person name="Seo B."/>
            <person name="Ko G."/>
        </authorList>
    </citation>
    <scope>NUCLEOTIDE SEQUENCE [LARGE SCALE GENOMIC DNA]</scope>
    <source>
        <strain evidence="4 11">SNUG30017</strain>
    </source>
</reference>
<gene>
    <name evidence="5" type="ORF">DW927_14035</name>
    <name evidence="6" type="ORF">DWZ31_15800</name>
    <name evidence="2" type="ORF">ERS852572_02454</name>
    <name evidence="4" type="ORF">GCK47_00035</name>
    <name evidence="3" type="ORF">GMD50_14520</name>
</gene>
<dbReference type="AlphaFoldDB" id="A0A173UZK7"/>
<dbReference type="PaxDb" id="166486-ERS852572_02454"/>
<evidence type="ECO:0000313" key="6">
    <source>
        <dbReference type="EMBL" id="RHN04825.1"/>
    </source>
</evidence>
<dbReference type="RefSeq" id="WP_022112011.1">
    <property type="nucleotide sequence ID" value="NZ_CABIYH010000018.1"/>
</dbReference>
<proteinExistence type="predicted"/>
<evidence type="ECO:0000313" key="10">
    <source>
        <dbReference type="Proteomes" id="UP000478483"/>
    </source>
</evidence>
<evidence type="ECO:0000313" key="3">
    <source>
        <dbReference type="EMBL" id="MTR86223.1"/>
    </source>
</evidence>
<reference evidence="2 7" key="1">
    <citation type="submission" date="2015-09" db="EMBL/GenBank/DDBJ databases">
        <authorList>
            <consortium name="Pathogen Informatics"/>
        </authorList>
    </citation>
    <scope>NUCLEOTIDE SEQUENCE [LARGE SCALE GENOMIC DNA]</scope>
    <source>
        <strain evidence="2 7">2789STDY5834960</strain>
    </source>
</reference>
<dbReference type="EMBL" id="WGGT01000001">
    <property type="protein sequence ID" value="MVQ44135.1"/>
    <property type="molecule type" value="Genomic_DNA"/>
</dbReference>
<evidence type="ECO:0000313" key="9">
    <source>
        <dbReference type="Proteomes" id="UP000284465"/>
    </source>
</evidence>
<dbReference type="OrthoDB" id="2058902at2"/>
<evidence type="ECO:0000313" key="4">
    <source>
        <dbReference type="EMBL" id="MVQ44135.1"/>
    </source>
</evidence>
<evidence type="ECO:0000313" key="5">
    <source>
        <dbReference type="EMBL" id="RHA65490.1"/>
    </source>
</evidence>
<feature type="signal peptide" evidence="1">
    <location>
        <begin position="1"/>
        <end position="28"/>
    </location>
</feature>
<protein>
    <submittedName>
        <fullName evidence="2">Uncharacterized protein</fullName>
    </submittedName>
</protein>
<name>A0A173UZK7_9FIRM</name>
<accession>A0A173UZK7</accession>
<evidence type="ECO:0000313" key="8">
    <source>
        <dbReference type="Proteomes" id="UP000283586"/>
    </source>
</evidence>
<dbReference type="EMBL" id="CYXZ01000018">
    <property type="protein sequence ID" value="CUN20532.1"/>
    <property type="molecule type" value="Genomic_DNA"/>
</dbReference>
<dbReference type="Proteomes" id="UP000479531">
    <property type="component" value="Unassembled WGS sequence"/>
</dbReference>
<dbReference type="Proteomes" id="UP000283586">
    <property type="component" value="Unassembled WGS sequence"/>
</dbReference>
<dbReference type="Proteomes" id="UP000478483">
    <property type="component" value="Unassembled WGS sequence"/>
</dbReference>
<dbReference type="Proteomes" id="UP000095350">
    <property type="component" value="Unassembled WGS sequence"/>
</dbReference>
<evidence type="ECO:0000313" key="11">
    <source>
        <dbReference type="Proteomes" id="UP000479531"/>
    </source>
</evidence>
<keyword evidence="1" id="KW-0732">Signal</keyword>
<dbReference type="Proteomes" id="UP000284465">
    <property type="component" value="Unassembled WGS sequence"/>
</dbReference>
<reference evidence="8 9" key="2">
    <citation type="submission" date="2018-08" db="EMBL/GenBank/DDBJ databases">
        <title>A genome reference for cultivated species of the human gut microbiota.</title>
        <authorList>
            <person name="Zou Y."/>
            <person name="Xue W."/>
            <person name="Luo G."/>
        </authorList>
    </citation>
    <scope>NUCLEOTIDE SEQUENCE [LARGE SCALE GENOMIC DNA]</scope>
    <source>
        <strain evidence="6 8">AF31-21AC</strain>
        <strain evidence="5 9">AM43-11</strain>
    </source>
</reference>
<evidence type="ECO:0000313" key="2">
    <source>
        <dbReference type="EMBL" id="CUN20532.1"/>
    </source>
</evidence>
<feature type="chain" id="PRO_5044549715" evidence="1">
    <location>
        <begin position="29"/>
        <end position="289"/>
    </location>
</feature>
<dbReference type="EMBL" id="QSFP01000018">
    <property type="protein sequence ID" value="RHA65490.1"/>
    <property type="molecule type" value="Genomic_DNA"/>
</dbReference>
<reference evidence="3 10" key="3">
    <citation type="journal article" date="2019" name="Nat. Med.">
        <title>A library of human gut bacterial isolates paired with longitudinal multiomics data enables mechanistic microbiome research.</title>
        <authorList>
            <person name="Poyet M."/>
            <person name="Groussin M."/>
            <person name="Gibbons S.M."/>
            <person name="Avila-Pacheco J."/>
            <person name="Jiang X."/>
            <person name="Kearney S.M."/>
            <person name="Perrotta A.R."/>
            <person name="Berdy B."/>
            <person name="Zhao S."/>
            <person name="Lieberman T.D."/>
            <person name="Swanson P.K."/>
            <person name="Smith M."/>
            <person name="Roesemann S."/>
            <person name="Alexander J.E."/>
            <person name="Rich S.A."/>
            <person name="Livny J."/>
            <person name="Vlamakis H."/>
            <person name="Clish C."/>
            <person name="Bullock K."/>
            <person name="Deik A."/>
            <person name="Scott J."/>
            <person name="Pierce K.A."/>
            <person name="Xavier R.J."/>
            <person name="Alm E.J."/>
        </authorList>
    </citation>
    <scope>NUCLEOTIDE SEQUENCE [LARGE SCALE GENOMIC DNA]</scope>
    <source>
        <strain evidence="3 10">BIOML-A1</strain>
    </source>
</reference>
<sequence>MKTRKTFFHRAVCMFLTAVMAVTLFTVAAPTEAQAAGLSFKGNGKSTVTIKDTQCYSGRNLKVNYIKFKPSVTGTVTLKFDCSSSYYNNSKGYVTFCNKNKKTIGQKNEIWRNDYAGKIYNTTTYGVKKNTTYYFAVQCNAGTKITATVKAIKDSSASSKSKAKTLSKGKKVTGVIAYGDSKADWYKIKLTKSAKLNLYYLANTNGTNEKNGFKITFYNKDGKVFSGKNNGKKVSAISKVTRLYPEDGWYISLANGGTKFDLPSGTYYIKVERMSKASSGSYTLKWTTF</sequence>
<evidence type="ECO:0000313" key="7">
    <source>
        <dbReference type="Proteomes" id="UP000095350"/>
    </source>
</evidence>
<dbReference type="EMBL" id="QRQN01000023">
    <property type="protein sequence ID" value="RHN04825.1"/>
    <property type="molecule type" value="Genomic_DNA"/>
</dbReference>
<dbReference type="Gene3D" id="2.60.120.380">
    <property type="match status" value="1"/>
</dbReference>
<dbReference type="EMBL" id="WNAJ01000019">
    <property type="protein sequence ID" value="MTR86223.1"/>
    <property type="molecule type" value="Genomic_DNA"/>
</dbReference>
<organism evidence="2 7">
    <name type="scientific">Roseburia intestinalis</name>
    <dbReference type="NCBI Taxonomy" id="166486"/>
    <lineage>
        <taxon>Bacteria</taxon>
        <taxon>Bacillati</taxon>
        <taxon>Bacillota</taxon>
        <taxon>Clostridia</taxon>
        <taxon>Lachnospirales</taxon>
        <taxon>Lachnospiraceae</taxon>
        <taxon>Roseburia</taxon>
    </lineage>
</organism>
<evidence type="ECO:0000256" key="1">
    <source>
        <dbReference type="SAM" id="SignalP"/>
    </source>
</evidence>